<evidence type="ECO:0000313" key="13">
    <source>
        <dbReference type="EMBL" id="KAF9589183.1"/>
    </source>
</evidence>
<proteinExistence type="inferred from homology"/>
<name>A0A835H1U7_9MAGN</name>
<dbReference type="SUPFAM" id="SSF48264">
    <property type="entry name" value="Cytochrome P450"/>
    <property type="match status" value="1"/>
</dbReference>
<comment type="subcellular location">
    <subcellularLocation>
        <location evidence="2">Membrane</location>
    </subcellularLocation>
</comment>
<dbReference type="Pfam" id="PF00067">
    <property type="entry name" value="p450"/>
    <property type="match status" value="1"/>
</dbReference>
<evidence type="ECO:0000256" key="2">
    <source>
        <dbReference type="ARBA" id="ARBA00004370"/>
    </source>
</evidence>
<dbReference type="PANTHER" id="PTHR47947">
    <property type="entry name" value="CYTOCHROME P450 82C3-RELATED"/>
    <property type="match status" value="1"/>
</dbReference>
<comment type="caution">
    <text evidence="13">The sequence shown here is derived from an EMBL/GenBank/DDBJ whole genome shotgun (WGS) entry which is preliminary data.</text>
</comment>
<evidence type="ECO:0000256" key="1">
    <source>
        <dbReference type="ARBA" id="ARBA00001971"/>
    </source>
</evidence>
<dbReference type="GO" id="GO:0005506">
    <property type="term" value="F:iron ion binding"/>
    <property type="evidence" value="ECO:0007669"/>
    <property type="project" value="InterPro"/>
</dbReference>
<evidence type="ECO:0000256" key="3">
    <source>
        <dbReference type="ARBA" id="ARBA00022617"/>
    </source>
</evidence>
<evidence type="ECO:0000256" key="5">
    <source>
        <dbReference type="ARBA" id="ARBA00022723"/>
    </source>
</evidence>
<sequence length="545" mass="61430">MEFSNLLQWPLAPVTTLLALTVVYIYVLYSKSARSNAGSCSSTKRSNNAPVVAGAKPIIGHLHMLMGNELPHQVLGKLADEYGPAYMIRIGEHRELVLSSWELAKECFTTNDKFFLTRPFNKAMKYLTYDQASVGFQPYGPLWVEMRKVGKSNLLSNQRVQFSQKQARKSEFDAFFNELYQLCSVSKDEKCPVPLEMNKMFFELTLSVVTRMVSGKQNVGTKARHGDSEAKLYKRVIDKAAYFTGNLVFSDMFPSLGLLDHLLGHESAMKKTAKELDSIFSSWVEEHQQKRKGWKSAGKKEDEEQDFVDLTLSMMEETNLHGVDADTFVKSLCVAMILGGSDTSSVILTWVLSLLLNHHDVLKKARDEIDQQVGNERTVDDLDLNNLVFLKAVVKEAMRLFQAGPLLEREATEDCTIGGFHVKAGTRILVNIWKVQLDPAVWSDPTEFRPERFLTTNSGIDVKGQHFELIPFGSGRRMCPGFSFALQVIHLAIARLIHSFDLATPMNEKVDLTETSSVTNYKATPLQVLLTPRLASKHYNRSTHF</sequence>
<dbReference type="PANTHER" id="PTHR47947:SF26">
    <property type="entry name" value="CYTOCHROME P450"/>
    <property type="match status" value="1"/>
</dbReference>
<evidence type="ECO:0000256" key="10">
    <source>
        <dbReference type="PIRSR" id="PIRSR602401-1"/>
    </source>
</evidence>
<evidence type="ECO:0000256" key="12">
    <source>
        <dbReference type="SAM" id="Phobius"/>
    </source>
</evidence>
<evidence type="ECO:0000313" key="14">
    <source>
        <dbReference type="Proteomes" id="UP000631114"/>
    </source>
</evidence>
<dbReference type="GO" id="GO:0020037">
    <property type="term" value="F:heme binding"/>
    <property type="evidence" value="ECO:0007669"/>
    <property type="project" value="InterPro"/>
</dbReference>
<protein>
    <recommendedName>
        <fullName evidence="15">Cytochrome P450</fullName>
    </recommendedName>
</protein>
<keyword evidence="11" id="KW-0503">Monooxygenase</keyword>
<feature type="transmembrane region" description="Helical" evidence="12">
    <location>
        <begin position="6"/>
        <end position="29"/>
    </location>
</feature>
<dbReference type="InterPro" id="IPR017972">
    <property type="entry name" value="Cyt_P450_CS"/>
</dbReference>
<dbReference type="GO" id="GO:0004497">
    <property type="term" value="F:monooxygenase activity"/>
    <property type="evidence" value="ECO:0007669"/>
    <property type="project" value="UniProtKB-KW"/>
</dbReference>
<keyword evidence="4 12" id="KW-0812">Transmembrane</keyword>
<evidence type="ECO:0000256" key="11">
    <source>
        <dbReference type="RuleBase" id="RU000461"/>
    </source>
</evidence>
<dbReference type="PRINTS" id="PR00385">
    <property type="entry name" value="P450"/>
</dbReference>
<reference evidence="13 14" key="1">
    <citation type="submission" date="2020-10" db="EMBL/GenBank/DDBJ databases">
        <title>The Coptis chinensis genome and diversification of protoberbering-type alkaloids.</title>
        <authorList>
            <person name="Wang B."/>
            <person name="Shu S."/>
            <person name="Song C."/>
            <person name="Liu Y."/>
        </authorList>
    </citation>
    <scope>NUCLEOTIDE SEQUENCE [LARGE SCALE GENOMIC DNA]</scope>
    <source>
        <strain evidence="13">HL-2020</strain>
        <tissue evidence="13">Leaf</tissue>
    </source>
</reference>
<evidence type="ECO:0000256" key="9">
    <source>
        <dbReference type="ARBA" id="ARBA00023136"/>
    </source>
</evidence>
<keyword evidence="3 10" id="KW-0349">Heme</keyword>
<comment type="similarity">
    <text evidence="11">Belongs to the cytochrome P450 family.</text>
</comment>
<organism evidence="13 14">
    <name type="scientific">Coptis chinensis</name>
    <dbReference type="NCBI Taxonomy" id="261450"/>
    <lineage>
        <taxon>Eukaryota</taxon>
        <taxon>Viridiplantae</taxon>
        <taxon>Streptophyta</taxon>
        <taxon>Embryophyta</taxon>
        <taxon>Tracheophyta</taxon>
        <taxon>Spermatophyta</taxon>
        <taxon>Magnoliopsida</taxon>
        <taxon>Ranunculales</taxon>
        <taxon>Ranunculaceae</taxon>
        <taxon>Coptidoideae</taxon>
        <taxon>Coptis</taxon>
    </lineage>
</organism>
<dbReference type="Gene3D" id="1.10.630.10">
    <property type="entry name" value="Cytochrome P450"/>
    <property type="match status" value="1"/>
</dbReference>
<dbReference type="EMBL" id="JADFTS010000009">
    <property type="protein sequence ID" value="KAF9589183.1"/>
    <property type="molecule type" value="Genomic_DNA"/>
</dbReference>
<keyword evidence="14" id="KW-1185">Reference proteome</keyword>
<dbReference type="PROSITE" id="PS00086">
    <property type="entry name" value="CYTOCHROME_P450"/>
    <property type="match status" value="1"/>
</dbReference>
<dbReference type="InterPro" id="IPR001128">
    <property type="entry name" value="Cyt_P450"/>
</dbReference>
<dbReference type="InterPro" id="IPR002401">
    <property type="entry name" value="Cyt_P450_E_grp-I"/>
</dbReference>
<evidence type="ECO:0000256" key="7">
    <source>
        <dbReference type="ARBA" id="ARBA00023002"/>
    </source>
</evidence>
<accession>A0A835H1U7</accession>
<evidence type="ECO:0000256" key="4">
    <source>
        <dbReference type="ARBA" id="ARBA00022692"/>
    </source>
</evidence>
<keyword evidence="6 12" id="KW-1133">Transmembrane helix</keyword>
<evidence type="ECO:0008006" key="15">
    <source>
        <dbReference type="Google" id="ProtNLM"/>
    </source>
</evidence>
<gene>
    <name evidence="13" type="ORF">IFM89_019692</name>
</gene>
<dbReference type="GO" id="GO:0016020">
    <property type="term" value="C:membrane"/>
    <property type="evidence" value="ECO:0007669"/>
    <property type="project" value="UniProtKB-SubCell"/>
</dbReference>
<feature type="binding site" description="axial binding residue" evidence="10">
    <location>
        <position position="479"/>
    </location>
    <ligand>
        <name>heme</name>
        <dbReference type="ChEBI" id="CHEBI:30413"/>
    </ligand>
    <ligandPart>
        <name>Fe</name>
        <dbReference type="ChEBI" id="CHEBI:18248"/>
    </ligandPart>
</feature>
<keyword evidence="5 10" id="KW-0479">Metal-binding</keyword>
<evidence type="ECO:0000256" key="6">
    <source>
        <dbReference type="ARBA" id="ARBA00022989"/>
    </source>
</evidence>
<keyword evidence="9 12" id="KW-0472">Membrane</keyword>
<dbReference type="OrthoDB" id="2789670at2759"/>
<dbReference type="FunFam" id="1.10.630.10:FF:000026">
    <property type="entry name" value="Cytochrome P450 82C4"/>
    <property type="match status" value="1"/>
</dbReference>
<dbReference type="Proteomes" id="UP000631114">
    <property type="component" value="Unassembled WGS sequence"/>
</dbReference>
<dbReference type="GO" id="GO:0016705">
    <property type="term" value="F:oxidoreductase activity, acting on paired donors, with incorporation or reduction of molecular oxygen"/>
    <property type="evidence" value="ECO:0007669"/>
    <property type="project" value="InterPro"/>
</dbReference>
<dbReference type="InterPro" id="IPR050651">
    <property type="entry name" value="Plant_Cytochrome_P450_Monoox"/>
</dbReference>
<dbReference type="InterPro" id="IPR036396">
    <property type="entry name" value="Cyt_P450_sf"/>
</dbReference>
<keyword evidence="7 11" id="KW-0560">Oxidoreductase</keyword>
<evidence type="ECO:0000256" key="8">
    <source>
        <dbReference type="ARBA" id="ARBA00023004"/>
    </source>
</evidence>
<comment type="cofactor">
    <cofactor evidence="1 10">
        <name>heme</name>
        <dbReference type="ChEBI" id="CHEBI:30413"/>
    </cofactor>
</comment>
<keyword evidence="8 10" id="KW-0408">Iron</keyword>
<dbReference type="GO" id="GO:0044550">
    <property type="term" value="P:secondary metabolite biosynthetic process"/>
    <property type="evidence" value="ECO:0007669"/>
    <property type="project" value="UniProtKB-ARBA"/>
</dbReference>
<dbReference type="PRINTS" id="PR00463">
    <property type="entry name" value="EP450I"/>
</dbReference>
<dbReference type="AlphaFoldDB" id="A0A835H1U7"/>